<evidence type="ECO:0000313" key="3">
    <source>
        <dbReference type="Proteomes" id="UP000635565"/>
    </source>
</evidence>
<organism evidence="2 3">
    <name type="scientific">Dictyobacter formicarum</name>
    <dbReference type="NCBI Taxonomy" id="2778368"/>
    <lineage>
        <taxon>Bacteria</taxon>
        <taxon>Bacillati</taxon>
        <taxon>Chloroflexota</taxon>
        <taxon>Ktedonobacteria</taxon>
        <taxon>Ktedonobacterales</taxon>
        <taxon>Dictyobacteraceae</taxon>
        <taxon>Dictyobacter</taxon>
    </lineage>
</organism>
<accession>A0ABQ3VQU8</accession>
<proteinExistence type="predicted"/>
<dbReference type="Proteomes" id="UP000635565">
    <property type="component" value="Unassembled WGS sequence"/>
</dbReference>
<evidence type="ECO:0000313" key="2">
    <source>
        <dbReference type="EMBL" id="GHO87701.1"/>
    </source>
</evidence>
<keyword evidence="1" id="KW-0812">Transmembrane</keyword>
<keyword evidence="1" id="KW-1133">Transmembrane helix</keyword>
<reference evidence="2 3" key="1">
    <citation type="journal article" date="2021" name="Int. J. Syst. Evol. Microbiol.">
        <title>Reticulibacter mediterranei gen. nov., sp. nov., within the new family Reticulibacteraceae fam. nov., and Ktedonospora formicarum gen. nov., sp. nov., Ktedonobacter robiniae sp. nov., Dictyobacter formicarum sp. nov. and Dictyobacter arantiisoli sp. nov., belonging to the class Ktedonobacteria.</title>
        <authorList>
            <person name="Yabe S."/>
            <person name="Zheng Y."/>
            <person name="Wang C.M."/>
            <person name="Sakai Y."/>
            <person name="Abe K."/>
            <person name="Yokota A."/>
            <person name="Donadio S."/>
            <person name="Cavaletti L."/>
            <person name="Monciardini P."/>
        </authorList>
    </citation>
    <scope>NUCLEOTIDE SEQUENCE [LARGE SCALE GENOMIC DNA]</scope>
    <source>
        <strain evidence="2 3">SOSP1-9</strain>
    </source>
</reference>
<evidence type="ECO:0000256" key="1">
    <source>
        <dbReference type="SAM" id="Phobius"/>
    </source>
</evidence>
<protein>
    <submittedName>
        <fullName evidence="2">Uncharacterized protein</fullName>
    </submittedName>
</protein>
<comment type="caution">
    <text evidence="2">The sequence shown here is derived from an EMBL/GenBank/DDBJ whole genome shotgun (WGS) entry which is preliminary data.</text>
</comment>
<feature type="transmembrane region" description="Helical" evidence="1">
    <location>
        <begin position="6"/>
        <end position="25"/>
    </location>
</feature>
<keyword evidence="1" id="KW-0472">Membrane</keyword>
<feature type="transmembrane region" description="Helical" evidence="1">
    <location>
        <begin position="37"/>
        <end position="56"/>
    </location>
</feature>
<gene>
    <name evidence="2" type="ORF">KSZ_57070</name>
</gene>
<dbReference type="EMBL" id="BNJJ01000018">
    <property type="protein sequence ID" value="GHO87701.1"/>
    <property type="molecule type" value="Genomic_DNA"/>
</dbReference>
<name>A0ABQ3VQU8_9CHLR</name>
<keyword evidence="3" id="KW-1185">Reference proteome</keyword>
<sequence length="70" mass="8069">MRILRYTAPSLSALFSFYCVIWGLITPSLSTLYRIDSIFLGGLLLLLAFVHFRFTFPLKQGEVVLLERNE</sequence>